<dbReference type="InterPro" id="IPR011257">
    <property type="entry name" value="DNA_glycosylase"/>
</dbReference>
<dbReference type="PIRSF" id="PIRSF001435">
    <property type="entry name" value="Nth"/>
    <property type="match status" value="1"/>
</dbReference>
<dbReference type="PANTHER" id="PTHR10359:SF19">
    <property type="entry name" value="DNA REPAIR GLYCOSYLASE MJ1434-RELATED"/>
    <property type="match status" value="1"/>
</dbReference>
<evidence type="ECO:0000256" key="3">
    <source>
        <dbReference type="ARBA" id="ARBA00023004"/>
    </source>
</evidence>
<keyword evidence="3" id="KW-0408">Iron</keyword>
<keyword evidence="1" id="KW-0004">4Fe-4S</keyword>
<dbReference type="GO" id="GO:0006284">
    <property type="term" value="P:base-excision repair"/>
    <property type="evidence" value="ECO:0007669"/>
    <property type="project" value="InterPro"/>
</dbReference>
<dbReference type="InterPro" id="IPR003265">
    <property type="entry name" value="HhH-GPD_domain"/>
</dbReference>
<dbReference type="GO" id="GO:0046872">
    <property type="term" value="F:metal ion binding"/>
    <property type="evidence" value="ECO:0007669"/>
    <property type="project" value="UniProtKB-KW"/>
</dbReference>
<comment type="caution">
    <text evidence="6">The sequence shown here is derived from an EMBL/GenBank/DDBJ whole genome shotgun (WGS) entry which is preliminary data.</text>
</comment>
<protein>
    <submittedName>
        <fullName evidence="6">Deoxyribonuclease (Pyrimidine dimer)</fullName>
    </submittedName>
</protein>
<dbReference type="PATRIC" id="fig|1423804.4.peg.1842"/>
<feature type="domain" description="HhH-GPD" evidence="5">
    <location>
        <begin position="21"/>
        <end position="178"/>
    </location>
</feature>
<keyword evidence="2" id="KW-0479">Metal-binding</keyword>
<evidence type="ECO:0000313" key="7">
    <source>
        <dbReference type="Proteomes" id="UP000051442"/>
    </source>
</evidence>
<evidence type="ECO:0000313" key="6">
    <source>
        <dbReference type="EMBL" id="KRN19293.1"/>
    </source>
</evidence>
<sequence length="195" mass="22662">MGPSGWWPAETKRDIIVGAILVQNTNWQNADQSLQNLKRTTKLDADALLALSHDELVDLIRPSGFYQNKAKALHSVFQWFNDQHWDYAQIWQTNRATLRQQLLKLPGVGNETADVFLVYIFDQPAFIADTYTRRLFQHLGYEHTDTYQHLQRQITLPQSFTFEMAQDFHGLIDEFGKQYLQRPGQFETSFLAGLL</sequence>
<dbReference type="SMART" id="SM00478">
    <property type="entry name" value="ENDO3c"/>
    <property type="match status" value="1"/>
</dbReference>
<dbReference type="GO" id="GO:0003824">
    <property type="term" value="F:catalytic activity"/>
    <property type="evidence" value="ECO:0007669"/>
    <property type="project" value="InterPro"/>
</dbReference>
<dbReference type="Gene3D" id="1.10.340.30">
    <property type="entry name" value="Hypothetical protein, domain 2"/>
    <property type="match status" value="1"/>
</dbReference>
<organism evidence="6 7">
    <name type="scientific">Secundilactobacillus similis DSM 23365 = JCM 2765</name>
    <dbReference type="NCBI Taxonomy" id="1423804"/>
    <lineage>
        <taxon>Bacteria</taxon>
        <taxon>Bacillati</taxon>
        <taxon>Bacillota</taxon>
        <taxon>Bacilli</taxon>
        <taxon>Lactobacillales</taxon>
        <taxon>Lactobacillaceae</taxon>
        <taxon>Secundilactobacillus</taxon>
    </lineage>
</organism>
<evidence type="ECO:0000259" key="5">
    <source>
        <dbReference type="SMART" id="SM00478"/>
    </source>
</evidence>
<dbReference type="CDD" id="cd00056">
    <property type="entry name" value="ENDO3c"/>
    <property type="match status" value="1"/>
</dbReference>
<accession>A0A0R2F3V7</accession>
<dbReference type="OrthoDB" id="9802365at2"/>
<name>A0A0R2F3V7_9LACO</name>
<keyword evidence="7" id="KW-1185">Reference proteome</keyword>
<evidence type="ECO:0000256" key="4">
    <source>
        <dbReference type="ARBA" id="ARBA00023014"/>
    </source>
</evidence>
<gene>
    <name evidence="6" type="ORF">FD14_GL001702</name>
</gene>
<dbReference type="PANTHER" id="PTHR10359">
    <property type="entry name" value="A/G-SPECIFIC ADENINE GLYCOSYLASE/ENDONUCLEASE III"/>
    <property type="match status" value="1"/>
</dbReference>
<dbReference type="SUPFAM" id="SSF48150">
    <property type="entry name" value="DNA-glycosylase"/>
    <property type="match status" value="1"/>
</dbReference>
<dbReference type="AlphaFoldDB" id="A0A0R2F3V7"/>
<proteinExistence type="predicted"/>
<dbReference type="Pfam" id="PF00730">
    <property type="entry name" value="HhH-GPD"/>
    <property type="match status" value="1"/>
</dbReference>
<evidence type="ECO:0000256" key="1">
    <source>
        <dbReference type="ARBA" id="ARBA00022485"/>
    </source>
</evidence>
<dbReference type="EMBL" id="AYZM01000138">
    <property type="protein sequence ID" value="KRN19293.1"/>
    <property type="molecule type" value="Genomic_DNA"/>
</dbReference>
<dbReference type="Proteomes" id="UP000051442">
    <property type="component" value="Unassembled WGS sequence"/>
</dbReference>
<keyword evidence="4" id="KW-0411">Iron-sulfur</keyword>
<evidence type="ECO:0000256" key="2">
    <source>
        <dbReference type="ARBA" id="ARBA00022723"/>
    </source>
</evidence>
<dbReference type="GO" id="GO:0051539">
    <property type="term" value="F:4 iron, 4 sulfur cluster binding"/>
    <property type="evidence" value="ECO:0007669"/>
    <property type="project" value="UniProtKB-KW"/>
</dbReference>
<reference evidence="6 7" key="1">
    <citation type="journal article" date="2015" name="Genome Announc.">
        <title>Expanding the biotechnology potential of lactobacilli through comparative genomics of 213 strains and associated genera.</title>
        <authorList>
            <person name="Sun Z."/>
            <person name="Harris H.M."/>
            <person name="McCann A."/>
            <person name="Guo C."/>
            <person name="Argimon S."/>
            <person name="Zhang W."/>
            <person name="Yang X."/>
            <person name="Jeffery I.B."/>
            <person name="Cooney J.C."/>
            <person name="Kagawa T.F."/>
            <person name="Liu W."/>
            <person name="Song Y."/>
            <person name="Salvetti E."/>
            <person name="Wrobel A."/>
            <person name="Rasinkangas P."/>
            <person name="Parkhill J."/>
            <person name="Rea M.C."/>
            <person name="O'Sullivan O."/>
            <person name="Ritari J."/>
            <person name="Douillard F.P."/>
            <person name="Paul Ross R."/>
            <person name="Yang R."/>
            <person name="Briner A.E."/>
            <person name="Felis G.E."/>
            <person name="de Vos W.M."/>
            <person name="Barrangou R."/>
            <person name="Klaenhammer T.R."/>
            <person name="Caufield P.W."/>
            <person name="Cui Y."/>
            <person name="Zhang H."/>
            <person name="O'Toole P.W."/>
        </authorList>
    </citation>
    <scope>NUCLEOTIDE SEQUENCE [LARGE SCALE GENOMIC DNA]</scope>
    <source>
        <strain evidence="6 7">DSM 23365</strain>
    </source>
</reference>